<gene>
    <name evidence="2" type="ORF">AVEN_230912_1</name>
</gene>
<keyword evidence="3" id="KW-1185">Reference proteome</keyword>
<dbReference type="PANTHER" id="PTHR47331">
    <property type="entry name" value="PHD-TYPE DOMAIN-CONTAINING PROTEIN"/>
    <property type="match status" value="1"/>
</dbReference>
<feature type="domain" description="Integrase zinc-binding" evidence="1">
    <location>
        <begin position="139"/>
        <end position="181"/>
    </location>
</feature>
<comment type="caution">
    <text evidence="2">The sequence shown here is derived from an EMBL/GenBank/DDBJ whole genome shotgun (WGS) entry which is preliminary data.</text>
</comment>
<evidence type="ECO:0000259" key="1">
    <source>
        <dbReference type="Pfam" id="PF17921"/>
    </source>
</evidence>
<sequence length="214" mass="24923">MHVELTQKRESLVDINRFSSLKTLLKVTAWDFRFVNNVGNINKSLNLYFTPDEIQNAEYFWIRYVQAEFYSAEISALRSNKQFQNSSEIKSLVPYLDEDSLLRIAGRLLEAELCFGEKHPVILPQRCKFTELLVTRENERIGHCGVSATLTQLRKKYWIPKGRQLIKTMIRICLICKKYNAKLADQLSGQLPRDRISQSPPFQILELILQVQSL</sequence>
<protein>
    <recommendedName>
        <fullName evidence="1">Integrase zinc-binding domain-containing protein</fullName>
    </recommendedName>
</protein>
<proteinExistence type="predicted"/>
<name>A0A4Y2A2I1_ARAVE</name>
<evidence type="ECO:0000313" key="2">
    <source>
        <dbReference type="EMBL" id="GBL73988.1"/>
    </source>
</evidence>
<dbReference type="PANTHER" id="PTHR47331:SF1">
    <property type="entry name" value="GAG-LIKE PROTEIN"/>
    <property type="match status" value="1"/>
</dbReference>
<evidence type="ECO:0000313" key="3">
    <source>
        <dbReference type="Proteomes" id="UP000499080"/>
    </source>
</evidence>
<dbReference type="AlphaFoldDB" id="A0A4Y2A2I1"/>
<dbReference type="InterPro" id="IPR041588">
    <property type="entry name" value="Integrase_H2C2"/>
</dbReference>
<dbReference type="OrthoDB" id="6432901at2759"/>
<dbReference type="Gene3D" id="1.10.340.70">
    <property type="match status" value="1"/>
</dbReference>
<dbReference type="Proteomes" id="UP000499080">
    <property type="component" value="Unassembled WGS sequence"/>
</dbReference>
<dbReference type="EMBL" id="BGPR01000004">
    <property type="protein sequence ID" value="GBL73988.1"/>
    <property type="molecule type" value="Genomic_DNA"/>
</dbReference>
<organism evidence="2 3">
    <name type="scientific">Araneus ventricosus</name>
    <name type="common">Orbweaver spider</name>
    <name type="synonym">Epeira ventricosa</name>
    <dbReference type="NCBI Taxonomy" id="182803"/>
    <lineage>
        <taxon>Eukaryota</taxon>
        <taxon>Metazoa</taxon>
        <taxon>Ecdysozoa</taxon>
        <taxon>Arthropoda</taxon>
        <taxon>Chelicerata</taxon>
        <taxon>Arachnida</taxon>
        <taxon>Araneae</taxon>
        <taxon>Araneomorphae</taxon>
        <taxon>Entelegynae</taxon>
        <taxon>Araneoidea</taxon>
        <taxon>Araneidae</taxon>
        <taxon>Araneus</taxon>
    </lineage>
</organism>
<accession>A0A4Y2A2I1</accession>
<dbReference type="Pfam" id="PF17921">
    <property type="entry name" value="Integrase_H2C2"/>
    <property type="match status" value="1"/>
</dbReference>
<reference evidence="2 3" key="1">
    <citation type="journal article" date="2019" name="Sci. Rep.">
        <title>Orb-weaving spider Araneus ventricosus genome elucidates the spidroin gene catalogue.</title>
        <authorList>
            <person name="Kono N."/>
            <person name="Nakamura H."/>
            <person name="Ohtoshi R."/>
            <person name="Moran D.A.P."/>
            <person name="Shinohara A."/>
            <person name="Yoshida Y."/>
            <person name="Fujiwara M."/>
            <person name="Mori M."/>
            <person name="Tomita M."/>
            <person name="Arakawa K."/>
        </authorList>
    </citation>
    <scope>NUCLEOTIDE SEQUENCE [LARGE SCALE GENOMIC DNA]</scope>
</reference>